<evidence type="ECO:0000256" key="11">
    <source>
        <dbReference type="ARBA" id="ARBA00049914"/>
    </source>
</evidence>
<dbReference type="InterPro" id="IPR007807">
    <property type="entry name" value="TcmA/NAT10_helicase"/>
</dbReference>
<keyword evidence="18" id="KW-1185">Reference proteome</keyword>
<dbReference type="InterPro" id="IPR013562">
    <property type="entry name" value="TmcA/NAT10_N"/>
</dbReference>
<keyword evidence="2 12" id="KW-0820">tRNA-binding</keyword>
<keyword evidence="8 12" id="KW-0012">Acyltransferase</keyword>
<dbReference type="Pfam" id="PF13718">
    <property type="entry name" value="GNAT_acetyltr_2"/>
    <property type="match status" value="1"/>
</dbReference>
<dbReference type="InterPro" id="IPR027417">
    <property type="entry name" value="P-loop_NTPase"/>
</dbReference>
<feature type="binding site" evidence="12">
    <location>
        <position position="441"/>
    </location>
    <ligand>
        <name>ATP</name>
        <dbReference type="ChEBI" id="CHEBI:30616"/>
    </ligand>
</feature>
<dbReference type="GO" id="GO:0051391">
    <property type="term" value="P:tRNA acetylation"/>
    <property type="evidence" value="ECO:0007669"/>
    <property type="project" value="UniProtKB-UniRule"/>
</dbReference>
<dbReference type="Pfam" id="PF08351">
    <property type="entry name" value="TmcA_N"/>
    <property type="match status" value="1"/>
</dbReference>
<protein>
    <recommendedName>
        <fullName evidence="12">tRNA(Met) cytidine acetyltransferase TmcA</fullName>
        <ecNumber evidence="12">2.3.1.193</ecNumber>
    </recommendedName>
</protein>
<dbReference type="Proteomes" id="UP000008136">
    <property type="component" value="Chromosome"/>
</dbReference>
<evidence type="ECO:0000256" key="13">
    <source>
        <dbReference type="SAM" id="Phobius"/>
    </source>
</evidence>
<dbReference type="InterPro" id="IPR000182">
    <property type="entry name" value="GNAT_dom"/>
</dbReference>
<comment type="catalytic activity">
    <reaction evidence="12">
        <text>cytidine(34) in elongator tRNA(Met) + acetyl-CoA + ATP + H2O = N(4)-acetylcytidine(34) in elongator tRNA(Met) + ADP + phosphate + CoA + H(+)</text>
        <dbReference type="Rhea" id="RHEA:43788"/>
        <dbReference type="Rhea" id="RHEA-COMP:10693"/>
        <dbReference type="Rhea" id="RHEA-COMP:10694"/>
        <dbReference type="ChEBI" id="CHEBI:15377"/>
        <dbReference type="ChEBI" id="CHEBI:15378"/>
        <dbReference type="ChEBI" id="CHEBI:30616"/>
        <dbReference type="ChEBI" id="CHEBI:43474"/>
        <dbReference type="ChEBI" id="CHEBI:57287"/>
        <dbReference type="ChEBI" id="CHEBI:57288"/>
        <dbReference type="ChEBI" id="CHEBI:74900"/>
        <dbReference type="ChEBI" id="CHEBI:82748"/>
        <dbReference type="ChEBI" id="CHEBI:456216"/>
        <dbReference type="EC" id="2.3.1.193"/>
    </reaction>
</comment>
<evidence type="ECO:0000256" key="2">
    <source>
        <dbReference type="ARBA" id="ARBA00022555"/>
    </source>
</evidence>
<evidence type="ECO:0000256" key="12">
    <source>
        <dbReference type="HAMAP-Rule" id="MF_01886"/>
    </source>
</evidence>
<evidence type="ECO:0000313" key="18">
    <source>
        <dbReference type="Proteomes" id="UP000008136"/>
    </source>
</evidence>
<evidence type="ECO:0000256" key="1">
    <source>
        <dbReference type="ARBA" id="ARBA00022490"/>
    </source>
</evidence>
<reference evidence="17 18" key="1">
    <citation type="submission" date="2011-03" db="EMBL/GenBank/DDBJ databases">
        <title>The complete genome of Archaeoglobus veneficus SNP6.</title>
        <authorList>
            <consortium name="US DOE Joint Genome Institute (JGI-PGF)"/>
            <person name="Lucas S."/>
            <person name="Copeland A."/>
            <person name="Lapidus A."/>
            <person name="Bruce D."/>
            <person name="Goodwin L."/>
            <person name="Pitluck S."/>
            <person name="Kyrpides N."/>
            <person name="Mavromatis K."/>
            <person name="Pagani I."/>
            <person name="Ivanova N."/>
            <person name="Mikhailova N."/>
            <person name="Lu M."/>
            <person name="Detter J.C."/>
            <person name="Tapia R."/>
            <person name="Han C."/>
            <person name="Land M."/>
            <person name="Hauser L."/>
            <person name="Markowitz V."/>
            <person name="Cheng J.-F."/>
            <person name="Hugenholtz P."/>
            <person name="Woyke T."/>
            <person name="Wu D."/>
            <person name="Spring S."/>
            <person name="Brambilla E."/>
            <person name="Klenk H.-P."/>
            <person name="Eisen J.A."/>
        </authorList>
    </citation>
    <scope>NUCLEOTIDE SEQUENCE [LARGE SCALE GENOMIC DNA]</scope>
    <source>
        <strain>SNP6</strain>
    </source>
</reference>
<sequence>MLREFFYLFIWLVNILPIYNIFKIGANVFIFIWPVFCWMTVKALLAEVQNAASIAIQNRHRFMVMLCCSGLEGRIFKLARKVFRSYKEVAGDRKLLVVGRNKFIEMAKEYFDGKFVHYRESPSILGETHSALLLDLTEGFHPNDLGIIVETIAEGGIIIAIGPHPERWNNLVGKWHEELISEPYTVDDITPRFYRRFIRRTLEAEGIIVFNADKRKFIKRYEYSGEEQSREEIQIPSGEKEIKRKLYKLCATQDQVRVLQLFETFFDREKERKAVVITADRGRGKTAVLGIVTPYLISRMHRVLKRPVRIMVVAPTPQAVQTYFRFLKKALVRQGMKNYKVKESNGLITVINSKFARVEYVVPRRAMIEKDYADIIIVDEAAGIDVPVLWQITEGARYIVFSTTIHGYEGAGRGFSIRFLKRLEMDEDVEIEKIHLEEPIRYGKGDPIEAWLYDVLLLDAQPAELDEDDLEAIKRGRLTFEAIDKDEMFNDEKLLREFFGIYVLAHYRNRPSDVVILADMPNHFPFRVAVNGKTVCSIHIAIEGGIGEELMKKMADGYKPRGQIIPDLVLKHYWDYDFPELMGVRIVRIATHPSVMKMGIGSFGLQRLIDWASGNELDWIGSGFGVSPELLRFWLKNDFSPIHITPQRNEVSGEHTVIVLKALKMHIQSVVEKLNSEFVKRLLEWLNDELADLEVETAIHLLHSLQKDAKVPRPDIGEVDRRRLKKYFHGISLYEYVSDVARPLVRYCYSRTDRPELNEEEERVLIAKCLQLKPWWEIESGGEVRPFKLLLKALQKVWRWYDDGDKL</sequence>
<dbReference type="Gene3D" id="3.40.50.300">
    <property type="entry name" value="P-loop containing nucleotide triphosphate hydrolases"/>
    <property type="match status" value="1"/>
</dbReference>
<feature type="binding site" evidence="12">
    <location>
        <position position="629"/>
    </location>
    <ligand>
        <name>acetyl-CoA</name>
        <dbReference type="ChEBI" id="CHEBI:57288"/>
    </ligand>
</feature>
<evidence type="ECO:0000256" key="5">
    <source>
        <dbReference type="ARBA" id="ARBA00022741"/>
    </source>
</evidence>
<evidence type="ECO:0000259" key="14">
    <source>
        <dbReference type="Pfam" id="PF05127"/>
    </source>
</evidence>
<organism evidence="17 18">
    <name type="scientific">Archaeoglobus veneficus (strain DSM 11195 / SNP6)</name>
    <dbReference type="NCBI Taxonomy" id="693661"/>
    <lineage>
        <taxon>Archaea</taxon>
        <taxon>Methanobacteriati</taxon>
        <taxon>Methanobacteriota</taxon>
        <taxon>Archaeoglobi</taxon>
        <taxon>Archaeoglobales</taxon>
        <taxon>Archaeoglobaceae</taxon>
        <taxon>Archaeoglobus</taxon>
    </lineage>
</organism>
<dbReference type="PANTHER" id="PTHR10925">
    <property type="entry name" value="N-ACETYLTRANSFERASE 10"/>
    <property type="match status" value="1"/>
</dbReference>
<comment type="catalytic activity">
    <reaction evidence="11">
        <text>a cytidine in mRNA + acetyl-CoA + ATP + H2O = an N(4)-acetylcytidine in mRNA + ADP + phosphate + CoA + H(+)</text>
        <dbReference type="Rhea" id="RHEA:58480"/>
        <dbReference type="Rhea" id="RHEA-COMP:15145"/>
        <dbReference type="Rhea" id="RHEA-COMP:15146"/>
        <dbReference type="ChEBI" id="CHEBI:15377"/>
        <dbReference type="ChEBI" id="CHEBI:15378"/>
        <dbReference type="ChEBI" id="CHEBI:30616"/>
        <dbReference type="ChEBI" id="CHEBI:43474"/>
        <dbReference type="ChEBI" id="CHEBI:57287"/>
        <dbReference type="ChEBI" id="CHEBI:57288"/>
        <dbReference type="ChEBI" id="CHEBI:74900"/>
        <dbReference type="ChEBI" id="CHEBI:82748"/>
        <dbReference type="ChEBI" id="CHEBI:456216"/>
    </reaction>
</comment>
<keyword evidence="1 12" id="KW-0963">Cytoplasm</keyword>
<comment type="subcellular location">
    <subcellularLocation>
        <location evidence="12">Cytoplasm</location>
    </subcellularLocation>
</comment>
<dbReference type="InterPro" id="IPR024914">
    <property type="entry name" value="tRNA_acetyltr_TmcA"/>
</dbReference>
<dbReference type="GO" id="GO:0005737">
    <property type="term" value="C:cytoplasm"/>
    <property type="evidence" value="ECO:0007669"/>
    <property type="project" value="UniProtKB-SubCell"/>
</dbReference>
<name>F2KPG0_ARCVS</name>
<dbReference type="InterPro" id="IPR032672">
    <property type="entry name" value="TmcA/NAT10/Kre33"/>
</dbReference>
<evidence type="ECO:0000256" key="4">
    <source>
        <dbReference type="ARBA" id="ARBA00022694"/>
    </source>
</evidence>
<keyword evidence="13" id="KW-1133">Transmembrane helix</keyword>
<dbReference type="GO" id="GO:0106162">
    <property type="term" value="F:mRNA N-acetyltransferase activity"/>
    <property type="evidence" value="ECO:0007669"/>
    <property type="project" value="RHEA"/>
</dbReference>
<dbReference type="eggNOG" id="arCOG01951">
    <property type="taxonomic scope" value="Archaea"/>
</dbReference>
<proteinExistence type="inferred from homology"/>
<evidence type="ECO:0000313" key="17">
    <source>
        <dbReference type="EMBL" id="AEA46391.1"/>
    </source>
</evidence>
<evidence type="ECO:0000256" key="10">
    <source>
        <dbReference type="ARBA" id="ARBA00049889"/>
    </source>
</evidence>
<dbReference type="EMBL" id="CP002588">
    <property type="protein sequence ID" value="AEA46391.1"/>
    <property type="molecule type" value="Genomic_DNA"/>
</dbReference>
<dbReference type="HOGENOM" id="CLU_004652_1_0_2"/>
<dbReference type="AlphaFoldDB" id="F2KPG0"/>
<keyword evidence="4 12" id="KW-0819">tRNA processing</keyword>
<dbReference type="InterPro" id="IPR016181">
    <property type="entry name" value="Acyl_CoA_acyltransferase"/>
</dbReference>
<dbReference type="GO" id="GO:0002101">
    <property type="term" value="P:tRNA wobble cytosine modification"/>
    <property type="evidence" value="ECO:0007669"/>
    <property type="project" value="UniProtKB-UniRule"/>
</dbReference>
<gene>
    <name evidence="12" type="primary">tmcA</name>
    <name evidence="17" type="ordered locus">Arcve_0358</name>
</gene>
<dbReference type="GO" id="GO:1990883">
    <property type="term" value="F:18S rRNA cytidine N-acetyltransferase activity"/>
    <property type="evidence" value="ECO:0007669"/>
    <property type="project" value="TreeGrafter"/>
</dbReference>
<dbReference type="GO" id="GO:1904812">
    <property type="term" value="P:rRNA acetylation involved in maturation of SSU-rRNA"/>
    <property type="evidence" value="ECO:0007669"/>
    <property type="project" value="TreeGrafter"/>
</dbReference>
<evidence type="ECO:0000256" key="9">
    <source>
        <dbReference type="ARBA" id="ARBA00049883"/>
    </source>
</evidence>
<dbReference type="Pfam" id="PF05127">
    <property type="entry name" value="NAT10_TcmA_helicase"/>
    <property type="match status" value="1"/>
</dbReference>
<comment type="catalytic activity">
    <reaction evidence="10">
        <text>a cytidine in RNA + acetyl-CoA + ATP + H2O = an N(4)-acetylcytidine in RNA + ADP + phosphate + CoA + H(+)</text>
        <dbReference type="Rhea" id="RHEA:82211"/>
        <dbReference type="Rhea" id="RHEA-COMP:15704"/>
        <dbReference type="Rhea" id="RHEA-COMP:19834"/>
        <dbReference type="ChEBI" id="CHEBI:15377"/>
        <dbReference type="ChEBI" id="CHEBI:15378"/>
        <dbReference type="ChEBI" id="CHEBI:30616"/>
        <dbReference type="ChEBI" id="CHEBI:43474"/>
        <dbReference type="ChEBI" id="CHEBI:57287"/>
        <dbReference type="ChEBI" id="CHEBI:57288"/>
        <dbReference type="ChEBI" id="CHEBI:74900"/>
        <dbReference type="ChEBI" id="CHEBI:82748"/>
        <dbReference type="ChEBI" id="CHEBI:456216"/>
    </reaction>
</comment>
<dbReference type="EC" id="2.3.1.193" evidence="12"/>
<feature type="binding site" evidence="12">
    <location>
        <begin position="589"/>
        <end position="591"/>
    </location>
    <ligand>
        <name>acetyl-CoA</name>
        <dbReference type="ChEBI" id="CHEBI:57288"/>
    </ligand>
</feature>
<comment type="caution">
    <text evidence="12">Lacks conserved residue(s) required for the propagation of feature annotation.</text>
</comment>
<keyword evidence="7 12" id="KW-0694">RNA-binding</keyword>
<dbReference type="GO" id="GO:0051392">
    <property type="term" value="F:tRNA cytidine N4-acetyltransferase activity"/>
    <property type="evidence" value="ECO:0007669"/>
    <property type="project" value="UniProtKB-UniRule"/>
</dbReference>
<dbReference type="PANTHER" id="PTHR10925:SF5">
    <property type="entry name" value="RNA CYTIDINE ACETYLTRANSFERASE"/>
    <property type="match status" value="1"/>
</dbReference>
<evidence type="ECO:0000256" key="8">
    <source>
        <dbReference type="ARBA" id="ARBA00023315"/>
    </source>
</evidence>
<keyword evidence="13" id="KW-0472">Membrane</keyword>
<comment type="similarity">
    <text evidence="12">Belongs to the TmcA family.</text>
</comment>
<keyword evidence="6 12" id="KW-0067">ATP-binding</keyword>
<dbReference type="HAMAP" id="MF_01886">
    <property type="entry name" value="tRNA_acetyltr_TmcA"/>
    <property type="match status" value="1"/>
</dbReference>
<keyword evidence="5 12" id="KW-0547">Nucleotide-binding</keyword>
<comment type="catalytic activity">
    <reaction evidence="9">
        <text>a cytidine in tRNA + acetyl-CoA + ATP + H2O = an N(4)-acetylcytidine in tRNA + ADP + phosphate + CoA + H(+)</text>
        <dbReference type="Rhea" id="RHEA:53876"/>
        <dbReference type="Rhea" id="RHEA-COMP:13670"/>
        <dbReference type="Rhea" id="RHEA-COMP:13671"/>
        <dbReference type="ChEBI" id="CHEBI:15377"/>
        <dbReference type="ChEBI" id="CHEBI:15378"/>
        <dbReference type="ChEBI" id="CHEBI:30616"/>
        <dbReference type="ChEBI" id="CHEBI:43474"/>
        <dbReference type="ChEBI" id="CHEBI:57287"/>
        <dbReference type="ChEBI" id="CHEBI:57288"/>
        <dbReference type="ChEBI" id="CHEBI:74900"/>
        <dbReference type="ChEBI" id="CHEBI:82748"/>
        <dbReference type="ChEBI" id="CHEBI:456216"/>
    </reaction>
</comment>
<feature type="binding site" evidence="12">
    <location>
        <position position="255"/>
    </location>
    <ligand>
        <name>ATP</name>
        <dbReference type="ChEBI" id="CHEBI:30616"/>
    </ligand>
</feature>
<dbReference type="GO" id="GO:0000049">
    <property type="term" value="F:tRNA binding"/>
    <property type="evidence" value="ECO:0007669"/>
    <property type="project" value="UniProtKB-UniRule"/>
</dbReference>
<dbReference type="STRING" id="693661.Arcve_0358"/>
<dbReference type="Gene3D" id="3.40.630.30">
    <property type="match status" value="1"/>
</dbReference>
<keyword evidence="13" id="KW-0812">Transmembrane</keyword>
<evidence type="ECO:0000256" key="3">
    <source>
        <dbReference type="ARBA" id="ARBA00022679"/>
    </source>
</evidence>
<evidence type="ECO:0000256" key="6">
    <source>
        <dbReference type="ARBA" id="ARBA00022840"/>
    </source>
</evidence>
<feature type="domain" description="TmcA/NAT10 N-terminal" evidence="15">
    <location>
        <begin position="40"/>
        <end position="211"/>
    </location>
</feature>
<dbReference type="Gene3D" id="3.40.50.11040">
    <property type="match status" value="1"/>
</dbReference>
<accession>F2KPG0</accession>
<keyword evidence="3 12" id="KW-0808">Transferase</keyword>
<evidence type="ECO:0000259" key="16">
    <source>
        <dbReference type="Pfam" id="PF13718"/>
    </source>
</evidence>
<feature type="domain" description="N-acetyltransferase" evidence="16">
    <location>
        <begin position="499"/>
        <end position="615"/>
    </location>
</feature>
<feature type="transmembrane region" description="Helical" evidence="13">
    <location>
        <begin position="6"/>
        <end position="22"/>
    </location>
</feature>
<evidence type="ECO:0000259" key="15">
    <source>
        <dbReference type="Pfam" id="PF08351"/>
    </source>
</evidence>
<comment type="function">
    <text evidence="12">Catalyzes the formation of N(4)-acetylcytidine (ac(4)C) at the wobble position of tRNA(Met), by using acetyl-CoA as an acetyl donor and ATP (or GTP).</text>
</comment>
<evidence type="ECO:0000256" key="7">
    <source>
        <dbReference type="ARBA" id="ARBA00022884"/>
    </source>
</evidence>
<feature type="domain" description="TcmA/NAT10 helicase" evidence="14">
    <location>
        <begin position="276"/>
        <end position="459"/>
    </location>
</feature>
<dbReference type="GO" id="GO:0005524">
    <property type="term" value="F:ATP binding"/>
    <property type="evidence" value="ECO:0007669"/>
    <property type="project" value="UniProtKB-UniRule"/>
</dbReference>
<dbReference type="SUPFAM" id="SSF52540">
    <property type="entry name" value="P-loop containing nucleoside triphosphate hydrolases"/>
    <property type="match status" value="1"/>
</dbReference>
<dbReference type="KEGG" id="ave:Arcve_0358"/>
<dbReference type="SUPFAM" id="SSF55729">
    <property type="entry name" value="Acyl-CoA N-acyltransferases (Nat)"/>
    <property type="match status" value="1"/>
</dbReference>